<dbReference type="RefSeq" id="WP_277864613.1">
    <property type="nucleotide sequence ID" value="NZ_JARRAG010000004.1"/>
</dbReference>
<comment type="caution">
    <text evidence="1">The sequence shown here is derived from an EMBL/GenBank/DDBJ whole genome shotgun (WGS) entry which is preliminary data.</text>
</comment>
<evidence type="ECO:0000313" key="2">
    <source>
        <dbReference type="Proteomes" id="UP001216907"/>
    </source>
</evidence>
<accession>A0ABT6FL38</accession>
<reference evidence="1 2" key="1">
    <citation type="submission" date="2023-03" db="EMBL/GenBank/DDBJ databases">
        <title>Paludisphaera mucosa sp. nov. a novel planctomycete from northern fen.</title>
        <authorList>
            <person name="Ivanova A."/>
        </authorList>
    </citation>
    <scope>NUCLEOTIDE SEQUENCE [LARGE SCALE GENOMIC DNA]</scope>
    <source>
        <strain evidence="1 2">Pla2</strain>
    </source>
</reference>
<dbReference type="EMBL" id="JARRAG010000004">
    <property type="protein sequence ID" value="MDG3008288.1"/>
    <property type="molecule type" value="Genomic_DNA"/>
</dbReference>
<evidence type="ECO:0000313" key="1">
    <source>
        <dbReference type="EMBL" id="MDG3008288.1"/>
    </source>
</evidence>
<gene>
    <name evidence="1" type="ORF">PZE19_31355</name>
</gene>
<evidence type="ECO:0008006" key="3">
    <source>
        <dbReference type="Google" id="ProtNLM"/>
    </source>
</evidence>
<proteinExistence type="predicted"/>
<organism evidence="1 2">
    <name type="scientific">Paludisphaera mucosa</name>
    <dbReference type="NCBI Taxonomy" id="3030827"/>
    <lineage>
        <taxon>Bacteria</taxon>
        <taxon>Pseudomonadati</taxon>
        <taxon>Planctomycetota</taxon>
        <taxon>Planctomycetia</taxon>
        <taxon>Isosphaerales</taxon>
        <taxon>Isosphaeraceae</taxon>
        <taxon>Paludisphaera</taxon>
    </lineage>
</organism>
<keyword evidence="2" id="KW-1185">Reference proteome</keyword>
<name>A0ABT6FL38_9BACT</name>
<protein>
    <recommendedName>
        <fullName evidence="3">Delta-60 repeat domain-containing protein</fullName>
    </recommendedName>
</protein>
<dbReference type="Proteomes" id="UP001216907">
    <property type="component" value="Unassembled WGS sequence"/>
</dbReference>
<sequence length="468" mass="49568">MAGSPARGDEHPFTIELREVVGVGAPGLQSFAVGRTADGRWVCIGGRLAGLHDRRSPGNPPPLTNFDRRNESLWVIDPVRRRARSRPLADLVPPDAAVSLAVVNPQAAQVGDRLYLAGGFGLGPGGTAMTTHRRLTVVDLSAAADAVEGGGPIGSHIRQSAPDDFLRVTGGEMLTLDGTFYLVFGQRFDRNYVGEDDRGGTYTHQVRPFRVEDTGAAVSILKGTPTGTSTHDGEFRRRDLNAIVAVRGDGRPGITAFGGVFRPNRDSETGRHAWTRPIDIDPGDAGPSVRVDPTGFRQQLSHYNCATLTVREPTTRTTATVFFGGISEVVAGVDGAFRPDAELPFVDHVSCVTRRADGSFSETLVCRGVSAPPAPLRLPGLLGAGARFVPADPSLFAFDALQLDRLRGNVVVGHIYGGISASTGNGGTTRASDRIFEVVVGPRPSSASPVPVVLSRLHPVDSPSKSPR</sequence>